<feature type="non-terminal residue" evidence="2">
    <location>
        <position position="1"/>
    </location>
</feature>
<feature type="non-terminal residue" evidence="2">
    <location>
        <position position="69"/>
    </location>
</feature>
<proteinExistence type="predicted"/>
<name>A0A2V5HYN2_9EURO</name>
<feature type="region of interest" description="Disordered" evidence="1">
    <location>
        <begin position="46"/>
        <end position="69"/>
    </location>
</feature>
<gene>
    <name evidence="2" type="ORF">BP00DRAFT_321350</name>
</gene>
<dbReference type="EMBL" id="KZ825587">
    <property type="protein sequence ID" value="PYI26733.1"/>
    <property type="molecule type" value="Genomic_DNA"/>
</dbReference>
<reference evidence="2 3" key="1">
    <citation type="submission" date="2018-02" db="EMBL/GenBank/DDBJ databases">
        <title>The genomes of Aspergillus section Nigri reveals drivers in fungal speciation.</title>
        <authorList>
            <consortium name="DOE Joint Genome Institute"/>
            <person name="Vesth T.C."/>
            <person name="Nybo J."/>
            <person name="Theobald S."/>
            <person name="Brandl J."/>
            <person name="Frisvad J.C."/>
            <person name="Nielsen K.F."/>
            <person name="Lyhne E.K."/>
            <person name="Kogle M.E."/>
            <person name="Kuo A."/>
            <person name="Riley R."/>
            <person name="Clum A."/>
            <person name="Nolan M."/>
            <person name="Lipzen A."/>
            <person name="Salamov A."/>
            <person name="Henrissat B."/>
            <person name="Wiebenga A."/>
            <person name="De vries R.P."/>
            <person name="Grigoriev I.V."/>
            <person name="Mortensen U.H."/>
            <person name="Andersen M.R."/>
            <person name="Baker S.E."/>
        </authorList>
    </citation>
    <scope>NUCLEOTIDE SEQUENCE [LARGE SCALE GENOMIC DNA]</scope>
    <source>
        <strain evidence="2 3">CBS 114.80</strain>
    </source>
</reference>
<evidence type="ECO:0000313" key="3">
    <source>
        <dbReference type="Proteomes" id="UP000248817"/>
    </source>
</evidence>
<evidence type="ECO:0000313" key="2">
    <source>
        <dbReference type="EMBL" id="PYI26733.1"/>
    </source>
</evidence>
<evidence type="ECO:0000256" key="1">
    <source>
        <dbReference type="SAM" id="MobiDB-lite"/>
    </source>
</evidence>
<protein>
    <submittedName>
        <fullName evidence="2">Uncharacterized protein</fullName>
    </submittedName>
</protein>
<dbReference type="Proteomes" id="UP000248817">
    <property type="component" value="Unassembled WGS sequence"/>
</dbReference>
<keyword evidence="3" id="KW-1185">Reference proteome</keyword>
<organism evidence="2 3">
    <name type="scientific">Aspergillus indologenus CBS 114.80</name>
    <dbReference type="NCBI Taxonomy" id="1450541"/>
    <lineage>
        <taxon>Eukaryota</taxon>
        <taxon>Fungi</taxon>
        <taxon>Dikarya</taxon>
        <taxon>Ascomycota</taxon>
        <taxon>Pezizomycotina</taxon>
        <taxon>Eurotiomycetes</taxon>
        <taxon>Eurotiomycetidae</taxon>
        <taxon>Eurotiales</taxon>
        <taxon>Aspergillaceae</taxon>
        <taxon>Aspergillus</taxon>
        <taxon>Aspergillus subgen. Circumdati</taxon>
    </lineage>
</organism>
<sequence>LDITAYGDSPLNSETLQSFGSISAIGGWITPHLIGLRSRHRCKLQLRESANRPNGGKRGGPVTCSRARH</sequence>
<accession>A0A2V5HYN2</accession>
<dbReference type="AlphaFoldDB" id="A0A2V5HYN2"/>